<sequence>MGAWMKMDSKDQMYVAVVGLGSVTIMVSFALYLGINGTVLATAVGVVSAIVGYVFGVRTIGE</sequence>
<dbReference type="EMBL" id="BARV01002769">
    <property type="protein sequence ID" value="GAH95923.1"/>
    <property type="molecule type" value="Genomic_DNA"/>
</dbReference>
<evidence type="ECO:0000313" key="2">
    <source>
        <dbReference type="EMBL" id="GAH95923.1"/>
    </source>
</evidence>
<dbReference type="AlphaFoldDB" id="X1LP58"/>
<protein>
    <submittedName>
        <fullName evidence="2">Uncharacterized protein</fullName>
    </submittedName>
</protein>
<organism evidence="2">
    <name type="scientific">marine sediment metagenome</name>
    <dbReference type="NCBI Taxonomy" id="412755"/>
    <lineage>
        <taxon>unclassified sequences</taxon>
        <taxon>metagenomes</taxon>
        <taxon>ecological metagenomes</taxon>
    </lineage>
</organism>
<feature type="transmembrane region" description="Helical" evidence="1">
    <location>
        <begin position="12"/>
        <end position="33"/>
    </location>
</feature>
<evidence type="ECO:0000256" key="1">
    <source>
        <dbReference type="SAM" id="Phobius"/>
    </source>
</evidence>
<proteinExistence type="predicted"/>
<gene>
    <name evidence="2" type="ORF">S06H3_06966</name>
</gene>
<name>X1LP58_9ZZZZ</name>
<keyword evidence="1" id="KW-0812">Transmembrane</keyword>
<comment type="caution">
    <text evidence="2">The sequence shown here is derived from an EMBL/GenBank/DDBJ whole genome shotgun (WGS) entry which is preliminary data.</text>
</comment>
<accession>X1LP58</accession>
<reference evidence="2" key="1">
    <citation type="journal article" date="2014" name="Front. Microbiol.">
        <title>High frequency of phylogenetically diverse reductive dehalogenase-homologous genes in deep subseafloor sedimentary metagenomes.</title>
        <authorList>
            <person name="Kawai M."/>
            <person name="Futagami T."/>
            <person name="Toyoda A."/>
            <person name="Takaki Y."/>
            <person name="Nishi S."/>
            <person name="Hori S."/>
            <person name="Arai W."/>
            <person name="Tsubouchi T."/>
            <person name="Morono Y."/>
            <person name="Uchiyama I."/>
            <person name="Ito T."/>
            <person name="Fujiyama A."/>
            <person name="Inagaki F."/>
            <person name="Takami H."/>
        </authorList>
    </citation>
    <scope>NUCLEOTIDE SEQUENCE</scope>
    <source>
        <strain evidence="2">Expedition CK06-06</strain>
    </source>
</reference>
<feature type="transmembrane region" description="Helical" evidence="1">
    <location>
        <begin position="39"/>
        <end position="57"/>
    </location>
</feature>
<keyword evidence="1" id="KW-1133">Transmembrane helix</keyword>
<keyword evidence="1" id="KW-0472">Membrane</keyword>